<sequence>MTTIVGSATRAVFVRANIVPLFPEALPPARGAPLQRQAIRFPVSDLCASESDALYEPYNQLGGSRKSFHLSEYFFSSNVKKLFFDINLFYDASIAHIWYTGMRASRLSEAPNDAVSDETLRAADKTSLAGTEDFFVPYRDFDTRAMCLYRPDFVIETKAAHFYIVEIAEERTANERIVRAKREYVEAANENADGASLEYVRISPRYADMRFEKFIASRGRHTGFS</sequence>
<dbReference type="eggNOG" id="COG1061">
    <property type="taxonomic scope" value="Bacteria"/>
</dbReference>
<evidence type="ECO:0000313" key="4">
    <source>
        <dbReference type="Proteomes" id="UP000016646"/>
    </source>
</evidence>
<evidence type="ECO:0000313" key="2">
    <source>
        <dbReference type="EMBL" id="ERK02699.1"/>
    </source>
</evidence>
<proteinExistence type="predicted"/>
<dbReference type="Proteomes" id="UP000016646">
    <property type="component" value="Unassembled WGS sequence"/>
</dbReference>
<dbReference type="EMBL" id="AVQI01000050">
    <property type="protein sequence ID" value="ERK02699.1"/>
    <property type="molecule type" value="Genomic_DNA"/>
</dbReference>
<organism evidence="1 3">
    <name type="scientific">Treponema socranskii subsp. socranskii VPI DR56BR1116 = ATCC 35536</name>
    <dbReference type="NCBI Taxonomy" id="1125725"/>
    <lineage>
        <taxon>Bacteria</taxon>
        <taxon>Pseudomonadati</taxon>
        <taxon>Spirochaetota</taxon>
        <taxon>Spirochaetia</taxon>
        <taxon>Spirochaetales</taxon>
        <taxon>Treponemataceae</taxon>
        <taxon>Treponema</taxon>
    </lineage>
</organism>
<dbReference type="RefSeq" id="WP_021330376.1">
    <property type="nucleotide sequence ID" value="NZ_AUZJ01000035.1"/>
</dbReference>
<comment type="caution">
    <text evidence="1">The sequence shown here is derived from an EMBL/GenBank/DDBJ whole genome shotgun (WGS) entry which is preliminary data.</text>
</comment>
<dbReference type="STRING" id="1125725.HMPREF1325_0696"/>
<evidence type="ECO:0000313" key="1">
    <source>
        <dbReference type="EMBL" id="ERF60656.1"/>
    </source>
</evidence>
<name>U1FMK2_TRESO</name>
<dbReference type="PATRIC" id="fig|1125725.3.peg.1360"/>
<reference evidence="3 4" key="1">
    <citation type="submission" date="2013-08" db="EMBL/GenBank/DDBJ databases">
        <authorList>
            <person name="Durkin A.S."/>
            <person name="Haft D.R."/>
            <person name="McCorrison J."/>
            <person name="Torralba M."/>
            <person name="Gillis M."/>
            <person name="Haft D.H."/>
            <person name="Methe B."/>
            <person name="Sutton G."/>
            <person name="Nelson K.E."/>
        </authorList>
    </citation>
    <scope>NUCLEOTIDE SEQUENCE [LARGE SCALE GENOMIC DNA]</scope>
    <source>
        <strain evidence="2 4">ATCC 35536</strain>
        <strain evidence="1 3">VPI DR56BR1116</strain>
    </source>
</reference>
<keyword evidence="4" id="KW-1185">Reference proteome</keyword>
<accession>U1FMK2</accession>
<dbReference type="AlphaFoldDB" id="U1FMK2"/>
<dbReference type="EMBL" id="AUZJ01000035">
    <property type="protein sequence ID" value="ERF60656.1"/>
    <property type="molecule type" value="Genomic_DNA"/>
</dbReference>
<gene>
    <name evidence="2" type="ORF">HMPREF0860_0174</name>
    <name evidence="1" type="ORF">HMPREF1325_0696</name>
</gene>
<evidence type="ECO:0008006" key="5">
    <source>
        <dbReference type="Google" id="ProtNLM"/>
    </source>
</evidence>
<protein>
    <recommendedName>
        <fullName evidence="5">TnsA endonuclease N-terminal domain-containing protein</fullName>
    </recommendedName>
</protein>
<evidence type="ECO:0000313" key="3">
    <source>
        <dbReference type="Proteomes" id="UP000016412"/>
    </source>
</evidence>
<dbReference type="Proteomes" id="UP000016412">
    <property type="component" value="Unassembled WGS sequence"/>
</dbReference>